<keyword evidence="16" id="KW-1185">Reference proteome</keyword>
<feature type="signal peptide" evidence="12">
    <location>
        <begin position="1"/>
        <end position="16"/>
    </location>
</feature>
<dbReference type="Pfam" id="PF00593">
    <property type="entry name" value="TonB_dep_Rec_b-barrel"/>
    <property type="match status" value="1"/>
</dbReference>
<keyword evidence="3" id="KW-1134">Transmembrane beta strand</keyword>
<evidence type="ECO:0000259" key="14">
    <source>
        <dbReference type="Pfam" id="PF07715"/>
    </source>
</evidence>
<dbReference type="PANTHER" id="PTHR32552:SF81">
    <property type="entry name" value="TONB-DEPENDENT OUTER MEMBRANE RECEPTOR"/>
    <property type="match status" value="1"/>
</dbReference>
<keyword evidence="12" id="KW-0732">Signal</keyword>
<keyword evidence="7" id="KW-0406">Ion transport</keyword>
<feature type="domain" description="TonB-dependent receptor plug" evidence="14">
    <location>
        <begin position="131"/>
        <end position="240"/>
    </location>
</feature>
<proteinExistence type="inferred from homology"/>
<dbReference type="Proteomes" id="UP001595713">
    <property type="component" value="Unassembled WGS sequence"/>
</dbReference>
<dbReference type="SUPFAM" id="SSF56935">
    <property type="entry name" value="Porins"/>
    <property type="match status" value="1"/>
</dbReference>
<name>A0ABV7SWC5_9SPHN</name>
<evidence type="ECO:0000256" key="8">
    <source>
        <dbReference type="ARBA" id="ARBA00023077"/>
    </source>
</evidence>
<evidence type="ECO:0000256" key="2">
    <source>
        <dbReference type="ARBA" id="ARBA00022448"/>
    </source>
</evidence>
<feature type="chain" id="PRO_5047538937" evidence="12">
    <location>
        <begin position="17"/>
        <end position="781"/>
    </location>
</feature>
<evidence type="ECO:0000256" key="4">
    <source>
        <dbReference type="ARBA" id="ARBA00022496"/>
    </source>
</evidence>
<dbReference type="InterPro" id="IPR036942">
    <property type="entry name" value="Beta-barrel_TonB_sf"/>
</dbReference>
<evidence type="ECO:0000256" key="11">
    <source>
        <dbReference type="RuleBase" id="RU003357"/>
    </source>
</evidence>
<keyword evidence="5" id="KW-0812">Transmembrane</keyword>
<accession>A0ABV7SWC5</accession>
<dbReference type="InterPro" id="IPR039426">
    <property type="entry name" value="TonB-dep_rcpt-like"/>
</dbReference>
<evidence type="ECO:0000256" key="10">
    <source>
        <dbReference type="ARBA" id="ARBA00023237"/>
    </source>
</evidence>
<dbReference type="EMBL" id="JBHRXP010000002">
    <property type="protein sequence ID" value="MFC3579942.1"/>
    <property type="molecule type" value="Genomic_DNA"/>
</dbReference>
<evidence type="ECO:0000256" key="9">
    <source>
        <dbReference type="ARBA" id="ARBA00023136"/>
    </source>
</evidence>
<dbReference type="Gene3D" id="2.40.170.20">
    <property type="entry name" value="TonB-dependent receptor, beta-barrel domain"/>
    <property type="match status" value="1"/>
</dbReference>
<keyword evidence="15" id="KW-0675">Receptor</keyword>
<dbReference type="RefSeq" id="WP_261293177.1">
    <property type="nucleotide sequence ID" value="NZ_JANQBK010000003.1"/>
</dbReference>
<gene>
    <name evidence="15" type="ORF">ACFONA_07145</name>
</gene>
<organism evidence="15 16">
    <name type="scientific">Sphingomonas hylomeconis</name>
    <dbReference type="NCBI Taxonomy" id="1395958"/>
    <lineage>
        <taxon>Bacteria</taxon>
        <taxon>Pseudomonadati</taxon>
        <taxon>Pseudomonadota</taxon>
        <taxon>Alphaproteobacteria</taxon>
        <taxon>Sphingomonadales</taxon>
        <taxon>Sphingomonadaceae</taxon>
        <taxon>Sphingomonas</taxon>
    </lineage>
</organism>
<evidence type="ECO:0000259" key="13">
    <source>
        <dbReference type="Pfam" id="PF00593"/>
    </source>
</evidence>
<comment type="caution">
    <text evidence="15">The sequence shown here is derived from an EMBL/GenBank/DDBJ whole genome shotgun (WGS) entry which is preliminary data.</text>
</comment>
<keyword evidence="9 11" id="KW-0472">Membrane</keyword>
<keyword evidence="4" id="KW-0410">Iron transport</keyword>
<dbReference type="PANTHER" id="PTHR32552">
    <property type="entry name" value="FERRICHROME IRON RECEPTOR-RELATED"/>
    <property type="match status" value="1"/>
</dbReference>
<evidence type="ECO:0000256" key="12">
    <source>
        <dbReference type="SAM" id="SignalP"/>
    </source>
</evidence>
<dbReference type="InterPro" id="IPR012910">
    <property type="entry name" value="Plug_dom"/>
</dbReference>
<keyword evidence="10" id="KW-0998">Cell outer membrane</keyword>
<evidence type="ECO:0000313" key="15">
    <source>
        <dbReference type="EMBL" id="MFC3579942.1"/>
    </source>
</evidence>
<evidence type="ECO:0000256" key="7">
    <source>
        <dbReference type="ARBA" id="ARBA00023065"/>
    </source>
</evidence>
<comment type="similarity">
    <text evidence="11">Belongs to the TonB-dependent receptor family.</text>
</comment>
<evidence type="ECO:0000256" key="5">
    <source>
        <dbReference type="ARBA" id="ARBA00022692"/>
    </source>
</evidence>
<keyword evidence="6" id="KW-0408">Iron</keyword>
<protein>
    <submittedName>
        <fullName evidence="15">TonB-dependent receptor</fullName>
    </submittedName>
</protein>
<dbReference type="Pfam" id="PF07715">
    <property type="entry name" value="Plug"/>
    <property type="match status" value="1"/>
</dbReference>
<keyword evidence="2" id="KW-0813">Transport</keyword>
<sequence>MILAAAVLLTSPAAGADRQATAADRRIAFDIPAGTLAPALNLMAMQADIDVALTVPALARQPTHAIRGVMTIEQVLTQLLRGTGAVAMRIAPSAWRVQQERAPRAIRPAAPAPAEDHADIIVTAAKRSTRVQDYPGVVTTIDRAALERWNATADTQAIVDRIATIDSTQLGAGRNKLFIRGISDSAFIGPLQASVGQYLGDIRLTYGAPDPDLALIDLQSIDVLEGPQATLYGSGSLGGIFHVVPQSPDLAQTSGMAMIGAALTAHGDPGADSAAVLNLPLAAGQLGLRLVGYAEREGGYIDDATRHVRDGNHVETVGGRATLRLVAGDWTADASAVVQRLSGADNQAADATGPRLTRTSPTAQPYRSDYTLGSLTIRRDWDDVQLISATGLSGQQLTERYDASDAADDALATVDQQAESSTFSSETRLASQATTGANWVVGVALAVNRSTIRTSHMRSDATQSTERTRLNNRVFEAALFGEATMPIAHGVTVTAGGRGSYTRLAGRFRTTSDLAETDPTMSRNPERHHVRVLPSIGVAWQMRPGWGWFARTQQGFRAGGATASGGSIRAFRSDTLSLVEVGVRIGTADSAFRLDLSAARSRWRDIQANSVTEGGAPITLNVGTATIESITAKARWRPAAWLALESGVFINRNRLYNPALSAIIVVNSQLANVAPRGFNANAVVQAGSMLGGDLLLTGTWRHVGKSRLGTGVQLDQAQGDYSNITFSARLAGAARAITLQVTNPLDQAGNRFALATPYRLYDLQVTPLRPLTVRLGIEARF</sequence>
<evidence type="ECO:0000313" key="16">
    <source>
        <dbReference type="Proteomes" id="UP001595713"/>
    </source>
</evidence>
<feature type="domain" description="TonB-dependent receptor-like beta-barrel" evidence="13">
    <location>
        <begin position="340"/>
        <end position="729"/>
    </location>
</feature>
<evidence type="ECO:0000256" key="6">
    <source>
        <dbReference type="ARBA" id="ARBA00023004"/>
    </source>
</evidence>
<comment type="subcellular location">
    <subcellularLocation>
        <location evidence="1">Cell outer membrane</location>
        <topology evidence="1">Multi-pass membrane protein</topology>
    </subcellularLocation>
</comment>
<evidence type="ECO:0000256" key="1">
    <source>
        <dbReference type="ARBA" id="ARBA00004571"/>
    </source>
</evidence>
<dbReference type="InterPro" id="IPR000531">
    <property type="entry name" value="Beta-barrel_TonB"/>
</dbReference>
<evidence type="ECO:0000256" key="3">
    <source>
        <dbReference type="ARBA" id="ARBA00022452"/>
    </source>
</evidence>
<keyword evidence="8 11" id="KW-0798">TonB box</keyword>
<reference evidence="16" key="1">
    <citation type="journal article" date="2019" name="Int. J. Syst. Evol. Microbiol.">
        <title>The Global Catalogue of Microorganisms (GCM) 10K type strain sequencing project: providing services to taxonomists for standard genome sequencing and annotation.</title>
        <authorList>
            <consortium name="The Broad Institute Genomics Platform"/>
            <consortium name="The Broad Institute Genome Sequencing Center for Infectious Disease"/>
            <person name="Wu L."/>
            <person name="Ma J."/>
        </authorList>
    </citation>
    <scope>NUCLEOTIDE SEQUENCE [LARGE SCALE GENOMIC DNA]</scope>
    <source>
        <strain evidence="16">KCTC 42739</strain>
    </source>
</reference>
<dbReference type="Gene3D" id="3.55.50.30">
    <property type="match status" value="1"/>
</dbReference>